<proteinExistence type="inferred from homology"/>
<dbReference type="InterPro" id="IPR029058">
    <property type="entry name" value="AB_hydrolase_fold"/>
</dbReference>
<accession>A0A8E8PFX1</accession>
<evidence type="ECO:0000256" key="1">
    <source>
        <dbReference type="ARBA" id="ARBA00010515"/>
    </source>
</evidence>
<dbReference type="GO" id="GO:0106435">
    <property type="term" value="F:carboxylesterase activity"/>
    <property type="evidence" value="ECO:0007669"/>
    <property type="project" value="UniProtKB-EC"/>
</dbReference>
<dbReference type="SMR" id="A0A8E8PFX1"/>
<dbReference type="GO" id="GO:0004806">
    <property type="term" value="F:triacylglycerol lipase activity"/>
    <property type="evidence" value="ECO:0007669"/>
    <property type="project" value="TreeGrafter"/>
</dbReference>
<dbReference type="Pfam" id="PF07859">
    <property type="entry name" value="Abhydrolase_3"/>
    <property type="match status" value="1"/>
</dbReference>
<dbReference type="PROSITE" id="PS01173">
    <property type="entry name" value="LIPASE_GDXG_HIS"/>
    <property type="match status" value="1"/>
</dbReference>
<feature type="domain" description="Alpha/beta hydrolase fold-3" evidence="3">
    <location>
        <begin position="74"/>
        <end position="282"/>
    </location>
</feature>
<sequence length="306" mass="32461">MPSQQLARVIDHLRGVARKLQSASSPGSGRELMRIYNQIDPSTHEVVAGVRHFDLAGVQCEWLVAAGADPDRRLLYIHGGGWTSGDLESHRPLSARISKAAGVAVLAVHYRLAPEHPFPAGLDDCVHAYRWLRANGPNGPAPARSIFVAGDSAGGNLTLATLLACKERGLPLPTGAIPISAATDFAAAGESFRTRAGVDPIIAGDPQGIRAIGAVYTQGRAEPLSPLCSPLHGDLRGLPPLLVQVGDAEVLLDDSTRFAAKAKAAGVDVTLEVWPDMPHVWHLFAPFLPEASEAIEHIGQFVRKHG</sequence>
<dbReference type="EMBL" id="MW460906">
    <property type="protein sequence ID" value="QWE51388.1"/>
    <property type="molecule type" value="Genomic_DNA"/>
</dbReference>
<dbReference type="SUPFAM" id="SSF53474">
    <property type="entry name" value="alpha/beta-Hydrolases"/>
    <property type="match status" value="1"/>
</dbReference>
<comment type="similarity">
    <text evidence="1">Belongs to the 'GDXG' lipolytic enzyme family.</text>
</comment>
<dbReference type="InterPro" id="IPR050300">
    <property type="entry name" value="GDXG_lipolytic_enzyme"/>
</dbReference>
<dbReference type="InterPro" id="IPR002168">
    <property type="entry name" value="Lipase_GDXG_HIS_AS"/>
</dbReference>
<organism evidence="4">
    <name type="scientific">uncultured microorganism</name>
    <dbReference type="NCBI Taxonomy" id="358574"/>
    <lineage>
        <taxon>unclassified sequences</taxon>
        <taxon>environmental samples</taxon>
    </lineage>
</organism>
<protein>
    <submittedName>
        <fullName evidence="4">Esterase</fullName>
        <ecNumber evidence="4">3.1.1.1</ecNumber>
    </submittedName>
</protein>
<name>A0A8E8PFX1_9ZZZZ</name>
<dbReference type="PROSITE" id="PS01174">
    <property type="entry name" value="LIPASE_GDXG_SER"/>
    <property type="match status" value="1"/>
</dbReference>
<reference evidence="4" key="1">
    <citation type="submission" date="2021-01" db="EMBL/GenBank/DDBJ databases">
        <title>Protein Engineering for Enhanced Enantioselectivity of Carboxylesterase Est924 Toward Ethyl 2-arylpropionates.</title>
        <authorList>
            <person name="Liu X."/>
            <person name="Zhao M."/>
            <person name="Fan X."/>
            <person name="Fu Y."/>
        </authorList>
    </citation>
    <scope>NUCLEOTIDE SEQUENCE</scope>
</reference>
<dbReference type="PANTHER" id="PTHR48081:SF30">
    <property type="entry name" value="ACETYL-HYDROLASE LIPR-RELATED"/>
    <property type="match status" value="1"/>
</dbReference>
<dbReference type="AlphaFoldDB" id="A0A8E8PFX1"/>
<evidence type="ECO:0000259" key="3">
    <source>
        <dbReference type="Pfam" id="PF07859"/>
    </source>
</evidence>
<dbReference type="InterPro" id="IPR013094">
    <property type="entry name" value="AB_hydrolase_3"/>
</dbReference>
<dbReference type="PANTHER" id="PTHR48081">
    <property type="entry name" value="AB HYDROLASE SUPERFAMILY PROTEIN C4A8.06C"/>
    <property type="match status" value="1"/>
</dbReference>
<evidence type="ECO:0000313" key="4">
    <source>
        <dbReference type="EMBL" id="QWE51388.1"/>
    </source>
</evidence>
<dbReference type="Gene3D" id="3.40.50.1820">
    <property type="entry name" value="alpha/beta hydrolase"/>
    <property type="match status" value="1"/>
</dbReference>
<dbReference type="InterPro" id="IPR033140">
    <property type="entry name" value="Lipase_GDXG_put_SER_AS"/>
</dbReference>
<keyword evidence="2 4" id="KW-0378">Hydrolase</keyword>
<dbReference type="EC" id="3.1.1.1" evidence="4"/>
<evidence type="ECO:0000256" key="2">
    <source>
        <dbReference type="ARBA" id="ARBA00022801"/>
    </source>
</evidence>